<dbReference type="Gramene" id="OMERI12G02400.2">
    <property type="protein sequence ID" value="OMERI12G02400.2"/>
    <property type="gene ID" value="OMERI12G02400"/>
</dbReference>
<dbReference type="GO" id="GO:0006096">
    <property type="term" value="P:glycolytic process"/>
    <property type="evidence" value="ECO:0007669"/>
    <property type="project" value="UniProtKB-UniPathway"/>
</dbReference>
<feature type="region of interest" description="Disordered" evidence="9">
    <location>
        <begin position="89"/>
        <end position="108"/>
    </location>
</feature>
<dbReference type="Proteomes" id="UP000008021">
    <property type="component" value="Chromosome 12"/>
</dbReference>
<evidence type="ECO:0000256" key="9">
    <source>
        <dbReference type="SAM" id="MobiDB-lite"/>
    </source>
</evidence>
<comment type="catalytic activity">
    <reaction evidence="1 8">
        <text>beta-D-fructose 1,6-bisphosphate = D-glyceraldehyde 3-phosphate + dihydroxyacetone phosphate</text>
        <dbReference type="Rhea" id="RHEA:14729"/>
        <dbReference type="ChEBI" id="CHEBI:32966"/>
        <dbReference type="ChEBI" id="CHEBI:57642"/>
        <dbReference type="ChEBI" id="CHEBI:59776"/>
        <dbReference type="EC" id="4.1.2.13"/>
    </reaction>
</comment>
<keyword evidence="6 8" id="KW-0456">Lyase</keyword>
<organism evidence="10">
    <name type="scientific">Oryza meridionalis</name>
    <dbReference type="NCBI Taxonomy" id="40149"/>
    <lineage>
        <taxon>Eukaryota</taxon>
        <taxon>Viridiplantae</taxon>
        <taxon>Streptophyta</taxon>
        <taxon>Embryophyta</taxon>
        <taxon>Tracheophyta</taxon>
        <taxon>Spermatophyta</taxon>
        <taxon>Magnoliopsida</taxon>
        <taxon>Liliopsida</taxon>
        <taxon>Poales</taxon>
        <taxon>Poaceae</taxon>
        <taxon>BOP clade</taxon>
        <taxon>Oryzoideae</taxon>
        <taxon>Oryzeae</taxon>
        <taxon>Oryzinae</taxon>
        <taxon>Oryza</taxon>
    </lineage>
</organism>
<evidence type="ECO:0000256" key="5">
    <source>
        <dbReference type="ARBA" id="ARBA00023152"/>
    </source>
</evidence>
<evidence type="ECO:0000256" key="8">
    <source>
        <dbReference type="RuleBase" id="RU003994"/>
    </source>
</evidence>
<dbReference type="PANTHER" id="PTHR11627">
    <property type="entry name" value="FRUCTOSE-BISPHOSPHATE ALDOLASE"/>
    <property type="match status" value="1"/>
</dbReference>
<comment type="pathway">
    <text evidence="2">Carbohydrate degradation; glycolysis; D-glyceraldehyde 3-phosphate and glycerone phosphate from D-glucose: step 4/4.</text>
</comment>
<evidence type="ECO:0000256" key="3">
    <source>
        <dbReference type="ARBA" id="ARBA00010387"/>
    </source>
</evidence>
<evidence type="ECO:0000256" key="2">
    <source>
        <dbReference type="ARBA" id="ARBA00004714"/>
    </source>
</evidence>
<keyword evidence="5 8" id="KW-0324">Glycolysis</keyword>
<dbReference type="eggNOG" id="KOG1557">
    <property type="taxonomic scope" value="Eukaryota"/>
</dbReference>
<dbReference type="PROSITE" id="PS00158">
    <property type="entry name" value="ALDOLASE_CLASS_I"/>
    <property type="match status" value="1"/>
</dbReference>
<dbReference type="UniPathway" id="UPA00109">
    <property type="reaction ID" value="UER00183"/>
</dbReference>
<keyword evidence="11" id="KW-1185">Reference proteome</keyword>
<sequence length="143" mass="15609">MSENNVMLEGILLKPSMVTPGAESKGIARGDARAGRRRVPLAVPGVMFLSGGQSEVEATRNLNAMNQAAPTANHPWRVSFSYARALQNTPASRRGAAGRRTSRRRRARCCCAPRRTRWRSSAGKPATARPPRPARVCSSNYTY</sequence>
<reference evidence="10" key="2">
    <citation type="submission" date="2018-05" db="EMBL/GenBank/DDBJ databases">
        <title>OmerRS3 (Oryza meridionalis Reference Sequence Version 3).</title>
        <authorList>
            <person name="Zhang J."/>
            <person name="Kudrna D."/>
            <person name="Lee S."/>
            <person name="Talag J."/>
            <person name="Welchert J."/>
            <person name="Wing R.A."/>
        </authorList>
    </citation>
    <scope>NUCLEOTIDE SEQUENCE [LARGE SCALE GENOMIC DNA]</scope>
    <source>
        <strain evidence="10">cv. OR44</strain>
    </source>
</reference>
<reference evidence="10" key="1">
    <citation type="submission" date="2015-04" db="UniProtKB">
        <authorList>
            <consortium name="EnsemblPlants"/>
        </authorList>
    </citation>
    <scope>IDENTIFICATION</scope>
</reference>
<evidence type="ECO:0000313" key="11">
    <source>
        <dbReference type="Proteomes" id="UP000008021"/>
    </source>
</evidence>
<dbReference type="AlphaFoldDB" id="A0A0E0F9X2"/>
<evidence type="ECO:0000256" key="7">
    <source>
        <dbReference type="ARBA" id="ARBA00023270"/>
    </source>
</evidence>
<proteinExistence type="inferred from homology"/>
<evidence type="ECO:0000256" key="6">
    <source>
        <dbReference type="ARBA" id="ARBA00023239"/>
    </source>
</evidence>
<evidence type="ECO:0000313" key="10">
    <source>
        <dbReference type="EnsemblPlants" id="OMERI12G02400.2"/>
    </source>
</evidence>
<dbReference type="SUPFAM" id="SSF51569">
    <property type="entry name" value="Aldolase"/>
    <property type="match status" value="1"/>
</dbReference>
<protein>
    <recommendedName>
        <fullName evidence="4 8">Fructose-bisphosphate aldolase</fullName>
        <ecNumber evidence="4 8">4.1.2.13</ecNumber>
    </recommendedName>
</protein>
<keyword evidence="7" id="KW-0704">Schiff base</keyword>
<dbReference type="GO" id="GO:0004332">
    <property type="term" value="F:fructose-bisphosphate aldolase activity"/>
    <property type="evidence" value="ECO:0007669"/>
    <property type="project" value="UniProtKB-EC"/>
</dbReference>
<feature type="compositionally biased region" description="Basic residues" evidence="9">
    <location>
        <begin position="96"/>
        <end position="108"/>
    </location>
</feature>
<evidence type="ECO:0000256" key="1">
    <source>
        <dbReference type="ARBA" id="ARBA00000441"/>
    </source>
</evidence>
<feature type="region of interest" description="Disordered" evidence="9">
    <location>
        <begin position="114"/>
        <end position="143"/>
    </location>
</feature>
<dbReference type="EnsemblPlants" id="OMERI12G02400.2">
    <property type="protein sequence ID" value="OMERI12G02400.2"/>
    <property type="gene ID" value="OMERI12G02400"/>
</dbReference>
<dbReference type="EC" id="4.1.2.13" evidence="4 8"/>
<comment type="similarity">
    <text evidence="3 8">Belongs to the class I fructose-bisphosphate aldolase family.</text>
</comment>
<dbReference type="HOGENOM" id="CLU_1809270_0_0_1"/>
<dbReference type="Pfam" id="PF00274">
    <property type="entry name" value="Glycolytic"/>
    <property type="match status" value="1"/>
</dbReference>
<dbReference type="InterPro" id="IPR013785">
    <property type="entry name" value="Aldolase_TIM"/>
</dbReference>
<evidence type="ECO:0000256" key="4">
    <source>
        <dbReference type="ARBA" id="ARBA00013068"/>
    </source>
</evidence>
<dbReference type="InterPro" id="IPR029768">
    <property type="entry name" value="Aldolase_I_AS"/>
</dbReference>
<dbReference type="Gene3D" id="3.20.20.70">
    <property type="entry name" value="Aldolase class I"/>
    <property type="match status" value="1"/>
</dbReference>
<accession>A0A0E0F9X2</accession>
<name>A0A0E0F9X2_9ORYZ</name>
<dbReference type="InterPro" id="IPR000741">
    <property type="entry name" value="FBA_I"/>
</dbReference>